<keyword evidence="2" id="KW-1133">Transmembrane helix</keyword>
<dbReference type="Proteomes" id="UP000703661">
    <property type="component" value="Unassembled WGS sequence"/>
</dbReference>
<protein>
    <submittedName>
        <fullName evidence="3">Uncharacterized protein</fullName>
    </submittedName>
</protein>
<proteinExistence type="predicted"/>
<feature type="compositionally biased region" description="Low complexity" evidence="1">
    <location>
        <begin position="115"/>
        <end position="153"/>
    </location>
</feature>
<evidence type="ECO:0000256" key="2">
    <source>
        <dbReference type="SAM" id="Phobius"/>
    </source>
</evidence>
<name>A0A9P6MNE3_9FUNG</name>
<accession>A0A9P6MNE3</accession>
<keyword evidence="2" id="KW-0812">Transmembrane</keyword>
<evidence type="ECO:0000313" key="3">
    <source>
        <dbReference type="EMBL" id="KAG0007645.1"/>
    </source>
</evidence>
<feature type="region of interest" description="Disordered" evidence="1">
    <location>
        <begin position="38"/>
        <end position="153"/>
    </location>
</feature>
<organism evidence="3 4">
    <name type="scientific">Entomortierella chlamydospora</name>
    <dbReference type="NCBI Taxonomy" id="101097"/>
    <lineage>
        <taxon>Eukaryota</taxon>
        <taxon>Fungi</taxon>
        <taxon>Fungi incertae sedis</taxon>
        <taxon>Mucoromycota</taxon>
        <taxon>Mortierellomycotina</taxon>
        <taxon>Mortierellomycetes</taxon>
        <taxon>Mortierellales</taxon>
        <taxon>Mortierellaceae</taxon>
        <taxon>Entomortierella</taxon>
    </lineage>
</organism>
<gene>
    <name evidence="3" type="ORF">BGZ80_004412</name>
</gene>
<evidence type="ECO:0000313" key="4">
    <source>
        <dbReference type="Proteomes" id="UP000703661"/>
    </source>
</evidence>
<reference evidence="3" key="1">
    <citation type="journal article" date="2020" name="Fungal Divers.">
        <title>Resolving the Mortierellaceae phylogeny through synthesis of multi-gene phylogenetics and phylogenomics.</title>
        <authorList>
            <person name="Vandepol N."/>
            <person name="Liber J."/>
            <person name="Desiro A."/>
            <person name="Na H."/>
            <person name="Kennedy M."/>
            <person name="Barry K."/>
            <person name="Grigoriev I.V."/>
            <person name="Miller A.N."/>
            <person name="O'Donnell K."/>
            <person name="Stajich J.E."/>
            <person name="Bonito G."/>
        </authorList>
    </citation>
    <scope>NUCLEOTIDE SEQUENCE</scope>
    <source>
        <strain evidence="3">NRRL 2769</strain>
    </source>
</reference>
<feature type="transmembrane region" description="Helical" evidence="2">
    <location>
        <begin position="157"/>
        <end position="180"/>
    </location>
</feature>
<feature type="region of interest" description="Disordered" evidence="1">
    <location>
        <begin position="192"/>
        <end position="253"/>
    </location>
</feature>
<comment type="caution">
    <text evidence="3">The sequence shown here is derived from an EMBL/GenBank/DDBJ whole genome shotgun (WGS) entry which is preliminary data.</text>
</comment>
<keyword evidence="2" id="KW-0472">Membrane</keyword>
<evidence type="ECO:0000256" key="1">
    <source>
        <dbReference type="SAM" id="MobiDB-lite"/>
    </source>
</evidence>
<feature type="compositionally biased region" description="Low complexity" evidence="1">
    <location>
        <begin position="38"/>
        <end position="101"/>
    </location>
</feature>
<feature type="compositionally biased region" description="Polar residues" evidence="1">
    <location>
        <begin position="231"/>
        <end position="253"/>
    </location>
</feature>
<keyword evidence="4" id="KW-1185">Reference proteome</keyword>
<dbReference type="EMBL" id="JAAAID010002252">
    <property type="protein sequence ID" value="KAG0007645.1"/>
    <property type="molecule type" value="Genomic_DNA"/>
</dbReference>
<dbReference type="AlphaFoldDB" id="A0A9P6MNE3"/>
<sequence>MKDHSYIYARAINSSPEPAFLAKADLVISLPLTIALGGSSTSTTTPAAPDATTSTSTTSDSSGVATGVPTSATPIPTNPGTSGTSSSGIQTSLSTTSTISTNPENKDSPATGAISASDSAPSSPSSRLPSNSTSSLSSLPSPSSPSSSSSSGHSSNLIVIIGGTLGCLLLMAVLGAVYFYKRHRNLVKKITHQEEDKPDLQSQSNSSKEVLVPSPSLRRNPQEFLEEKSNPDQYTVPDQGQNTRTYRNPQQLP</sequence>